<dbReference type="InterPro" id="IPR002496">
    <property type="entry name" value="PRib_AMP_CycHydrolase_dom"/>
</dbReference>
<dbReference type="NCBIfam" id="TIGR03188">
    <property type="entry name" value="histidine_hisI"/>
    <property type="match status" value="1"/>
</dbReference>
<dbReference type="GO" id="GO:0000105">
    <property type="term" value="P:L-histidine biosynthetic process"/>
    <property type="evidence" value="ECO:0007669"/>
    <property type="project" value="UniProtKB-UniRule"/>
</dbReference>
<evidence type="ECO:0000256" key="1">
    <source>
        <dbReference type="ARBA" id="ARBA00000024"/>
    </source>
</evidence>
<dbReference type="SUPFAM" id="SSF141734">
    <property type="entry name" value="HisI-like"/>
    <property type="match status" value="1"/>
</dbReference>
<dbReference type="PANTHER" id="PTHR42945">
    <property type="entry name" value="HISTIDINE BIOSYNTHESIS BIFUNCTIONAL PROTEIN"/>
    <property type="match status" value="1"/>
</dbReference>
<dbReference type="NCBIfam" id="NF000768">
    <property type="entry name" value="PRK00051.1"/>
    <property type="match status" value="1"/>
</dbReference>
<evidence type="ECO:0000256" key="12">
    <source>
        <dbReference type="ARBA" id="ARBA00022840"/>
    </source>
</evidence>
<feature type="domain" description="Phosphoribosyl-AMP cyclohydrolase" evidence="16">
    <location>
        <begin position="26"/>
        <end position="99"/>
    </location>
</feature>
<dbReference type="Pfam" id="PF01502">
    <property type="entry name" value="PRA-CH"/>
    <property type="match status" value="1"/>
</dbReference>
<accession>A0A9D2A7K5</accession>
<dbReference type="AlphaFoldDB" id="A0A9D2A7K5"/>
<dbReference type="GO" id="GO:0004635">
    <property type="term" value="F:phosphoribosyl-AMP cyclohydrolase activity"/>
    <property type="evidence" value="ECO:0007669"/>
    <property type="project" value="UniProtKB-UniRule"/>
</dbReference>
<keyword evidence="14 15" id="KW-0511">Multifunctional enzyme</keyword>
<comment type="catalytic activity">
    <reaction evidence="2 15">
        <text>1-(5-phospho-beta-D-ribosyl)-ATP + H2O = 1-(5-phospho-beta-D-ribosyl)-5'-AMP + diphosphate + H(+)</text>
        <dbReference type="Rhea" id="RHEA:22828"/>
        <dbReference type="ChEBI" id="CHEBI:15377"/>
        <dbReference type="ChEBI" id="CHEBI:15378"/>
        <dbReference type="ChEBI" id="CHEBI:33019"/>
        <dbReference type="ChEBI" id="CHEBI:59457"/>
        <dbReference type="ChEBI" id="CHEBI:73183"/>
        <dbReference type="EC" id="3.6.1.31"/>
    </reaction>
</comment>
<keyword evidence="10 15" id="KW-0547">Nucleotide-binding</keyword>
<comment type="similarity">
    <text evidence="7 15">In the N-terminal section; belongs to the PRA-CH family.</text>
</comment>
<dbReference type="InterPro" id="IPR038019">
    <property type="entry name" value="PRib_AMP_CycHydrolase_sf"/>
</dbReference>
<evidence type="ECO:0000256" key="9">
    <source>
        <dbReference type="ARBA" id="ARBA00022605"/>
    </source>
</evidence>
<keyword evidence="13 15" id="KW-0368">Histidine biosynthesis</keyword>
<dbReference type="CDD" id="cd11534">
    <property type="entry name" value="NTP-PPase_HisIE_like"/>
    <property type="match status" value="1"/>
</dbReference>
<evidence type="ECO:0000256" key="11">
    <source>
        <dbReference type="ARBA" id="ARBA00022801"/>
    </source>
</evidence>
<dbReference type="EC" id="3.6.1.31" evidence="15"/>
<evidence type="ECO:0000259" key="16">
    <source>
        <dbReference type="Pfam" id="PF01502"/>
    </source>
</evidence>
<dbReference type="FunFam" id="3.10.20.810:FF:000001">
    <property type="entry name" value="Histidine biosynthesis bifunctional protein HisIE"/>
    <property type="match status" value="1"/>
</dbReference>
<evidence type="ECO:0000313" key="17">
    <source>
        <dbReference type="EMBL" id="HIZ02905.1"/>
    </source>
</evidence>
<dbReference type="EC" id="3.5.4.19" evidence="15"/>
<evidence type="ECO:0000256" key="4">
    <source>
        <dbReference type="ARBA" id="ARBA00005169"/>
    </source>
</evidence>
<gene>
    <name evidence="15" type="primary">hisI</name>
    <name evidence="15" type="synonym">hisIE</name>
    <name evidence="17" type="ORF">H9727_01315</name>
</gene>
<comment type="pathway">
    <text evidence="4 15">Amino-acid biosynthesis; L-histidine biosynthesis; L-histidine from 5-phospho-alpha-D-ribose 1-diphosphate: step 3/9.</text>
</comment>
<dbReference type="InterPro" id="IPR021130">
    <property type="entry name" value="PRib-ATP_PPHydrolase-like"/>
</dbReference>
<comment type="similarity">
    <text evidence="6 15">In the C-terminal section; belongs to the PRA-PH family.</text>
</comment>
<evidence type="ECO:0000313" key="18">
    <source>
        <dbReference type="Proteomes" id="UP000824132"/>
    </source>
</evidence>
<comment type="subcellular location">
    <subcellularLocation>
        <location evidence="3 15">Cytoplasm</location>
    </subcellularLocation>
</comment>
<sequence length="199" mass="22482">MEELKFNAHGLVCAIAQDYESGEVLMQAYMNEEAYRKTLETGYAHYWSRSRKKLWKKGEESGHLQKVRGIYLDCDKDCVLLKVEQVGAACHTGNYTCFFTPVKECGKGAEMLGELQRIVEDRKQNPEEGSYTAYLFEKGVDKIAKKTGEEAVELVIAAKNENKEEIVGECADLFYHTLVLLANAGVKLSDVCTELKNRH</sequence>
<keyword evidence="9 15" id="KW-0028">Amino-acid biosynthesis</keyword>
<evidence type="ECO:0000256" key="5">
    <source>
        <dbReference type="ARBA" id="ARBA00005204"/>
    </source>
</evidence>
<feature type="region of interest" description="Phosphoribosyl-AMP cyclohydrolase" evidence="15">
    <location>
        <begin position="1"/>
        <end position="111"/>
    </location>
</feature>
<dbReference type="NCBIfam" id="NF002747">
    <property type="entry name" value="PRK02759.1"/>
    <property type="match status" value="1"/>
</dbReference>
<evidence type="ECO:0000256" key="13">
    <source>
        <dbReference type="ARBA" id="ARBA00023102"/>
    </source>
</evidence>
<dbReference type="InterPro" id="IPR026660">
    <property type="entry name" value="PRA-CH"/>
</dbReference>
<feature type="region of interest" description="Phosphoribosyl-ATP pyrophosphohydrolase" evidence="15">
    <location>
        <begin position="112"/>
        <end position="199"/>
    </location>
</feature>
<comment type="caution">
    <text evidence="17">The sequence shown here is derived from an EMBL/GenBank/DDBJ whole genome shotgun (WGS) entry which is preliminary data.</text>
</comment>
<evidence type="ECO:0000256" key="2">
    <source>
        <dbReference type="ARBA" id="ARBA00001460"/>
    </source>
</evidence>
<dbReference type="GO" id="GO:0005737">
    <property type="term" value="C:cytoplasm"/>
    <property type="evidence" value="ECO:0007669"/>
    <property type="project" value="UniProtKB-SubCell"/>
</dbReference>
<dbReference type="Gene3D" id="3.10.20.810">
    <property type="entry name" value="Phosphoribosyl-AMP cyclohydrolase"/>
    <property type="match status" value="1"/>
</dbReference>
<dbReference type="FunFam" id="1.10.287.1080:FF:000002">
    <property type="entry name" value="Histidine biosynthesis bifunctional protein HisIE"/>
    <property type="match status" value="1"/>
</dbReference>
<comment type="catalytic activity">
    <reaction evidence="1 15">
        <text>1-(5-phospho-beta-D-ribosyl)-5'-AMP + H2O = 1-(5-phospho-beta-D-ribosyl)-5-[(5-phospho-beta-D-ribosylamino)methylideneamino]imidazole-4-carboxamide</text>
        <dbReference type="Rhea" id="RHEA:20049"/>
        <dbReference type="ChEBI" id="CHEBI:15377"/>
        <dbReference type="ChEBI" id="CHEBI:58435"/>
        <dbReference type="ChEBI" id="CHEBI:59457"/>
        <dbReference type="EC" id="3.5.4.19"/>
    </reaction>
</comment>
<evidence type="ECO:0000256" key="6">
    <source>
        <dbReference type="ARBA" id="ARBA00007731"/>
    </source>
</evidence>
<dbReference type="HAMAP" id="MF_01019">
    <property type="entry name" value="HisIE"/>
    <property type="match status" value="1"/>
</dbReference>
<dbReference type="NCBIfam" id="NF001611">
    <property type="entry name" value="PRK00400.1-3"/>
    <property type="match status" value="1"/>
</dbReference>
<evidence type="ECO:0000256" key="14">
    <source>
        <dbReference type="ARBA" id="ARBA00023268"/>
    </source>
</evidence>
<dbReference type="GO" id="GO:0004636">
    <property type="term" value="F:phosphoribosyl-ATP diphosphatase activity"/>
    <property type="evidence" value="ECO:0007669"/>
    <property type="project" value="UniProtKB-UniRule"/>
</dbReference>
<proteinExistence type="inferred from homology"/>
<reference evidence="17" key="2">
    <citation type="submission" date="2021-04" db="EMBL/GenBank/DDBJ databases">
        <authorList>
            <person name="Gilroy R."/>
        </authorList>
    </citation>
    <scope>NUCLEOTIDE SEQUENCE</scope>
    <source>
        <strain evidence="17">CHK187-5294</strain>
    </source>
</reference>
<protein>
    <recommendedName>
        <fullName evidence="15">Histidine biosynthesis bifunctional protein HisIE</fullName>
    </recommendedName>
    <domain>
        <recommendedName>
            <fullName evidence="15">Phosphoribosyl-AMP cyclohydrolase</fullName>
            <shortName evidence="15">PRA-CH</shortName>
            <ecNumber evidence="15">3.5.4.19</ecNumber>
        </recommendedName>
    </domain>
    <domain>
        <recommendedName>
            <fullName evidence="15">Phosphoribosyl-ATP pyrophosphatase</fullName>
            <shortName evidence="15">PRA-PH</shortName>
            <ecNumber evidence="15">3.6.1.31</ecNumber>
        </recommendedName>
    </domain>
</protein>
<keyword evidence="11 15" id="KW-0378">Hydrolase</keyword>
<evidence type="ECO:0000256" key="7">
    <source>
        <dbReference type="ARBA" id="ARBA00008299"/>
    </source>
</evidence>
<dbReference type="EMBL" id="DXCL01000009">
    <property type="protein sequence ID" value="HIZ02905.1"/>
    <property type="molecule type" value="Genomic_DNA"/>
</dbReference>
<name>A0A9D2A7K5_9FIRM</name>
<dbReference type="HAMAP" id="MF_01020">
    <property type="entry name" value="HisE"/>
    <property type="match status" value="1"/>
</dbReference>
<keyword evidence="8 15" id="KW-0963">Cytoplasm</keyword>
<evidence type="ECO:0000256" key="8">
    <source>
        <dbReference type="ARBA" id="ARBA00022490"/>
    </source>
</evidence>
<dbReference type="HAMAP" id="MF_01021">
    <property type="entry name" value="HisI"/>
    <property type="match status" value="1"/>
</dbReference>
<dbReference type="PANTHER" id="PTHR42945:SF1">
    <property type="entry name" value="HISTIDINE BIOSYNTHESIS BIFUNCTIONAL PROTEIN HIS7"/>
    <property type="match status" value="1"/>
</dbReference>
<evidence type="ECO:0000256" key="15">
    <source>
        <dbReference type="HAMAP-Rule" id="MF_01019"/>
    </source>
</evidence>
<evidence type="ECO:0000256" key="10">
    <source>
        <dbReference type="ARBA" id="ARBA00022741"/>
    </source>
</evidence>
<dbReference type="Gene3D" id="1.10.287.1080">
    <property type="entry name" value="MazG-like"/>
    <property type="match status" value="1"/>
</dbReference>
<dbReference type="SUPFAM" id="SSF101386">
    <property type="entry name" value="all-alpha NTP pyrophosphatases"/>
    <property type="match status" value="1"/>
</dbReference>
<comment type="pathway">
    <text evidence="5 15">Amino-acid biosynthesis; L-histidine biosynthesis; L-histidine from 5-phospho-alpha-D-ribose 1-diphosphate: step 2/9.</text>
</comment>
<evidence type="ECO:0000256" key="3">
    <source>
        <dbReference type="ARBA" id="ARBA00004496"/>
    </source>
</evidence>
<dbReference type="Pfam" id="PF01503">
    <property type="entry name" value="PRA-PH"/>
    <property type="match status" value="1"/>
</dbReference>
<dbReference type="InterPro" id="IPR023019">
    <property type="entry name" value="His_synth_HisIE"/>
</dbReference>
<dbReference type="InterPro" id="IPR008179">
    <property type="entry name" value="HisE"/>
</dbReference>
<dbReference type="Proteomes" id="UP000824132">
    <property type="component" value="Unassembled WGS sequence"/>
</dbReference>
<organism evidence="17 18">
    <name type="scientific">Candidatus Borkfalkia avistercoris</name>
    <dbReference type="NCBI Taxonomy" id="2838504"/>
    <lineage>
        <taxon>Bacteria</taxon>
        <taxon>Bacillati</taxon>
        <taxon>Bacillota</taxon>
        <taxon>Clostridia</taxon>
        <taxon>Christensenellales</taxon>
        <taxon>Christensenellaceae</taxon>
        <taxon>Candidatus Borkfalkia</taxon>
    </lineage>
</organism>
<keyword evidence="12 15" id="KW-0067">ATP-binding</keyword>
<reference evidence="17" key="1">
    <citation type="journal article" date="2021" name="PeerJ">
        <title>Extensive microbial diversity within the chicken gut microbiome revealed by metagenomics and culture.</title>
        <authorList>
            <person name="Gilroy R."/>
            <person name="Ravi A."/>
            <person name="Getino M."/>
            <person name="Pursley I."/>
            <person name="Horton D.L."/>
            <person name="Alikhan N.F."/>
            <person name="Baker D."/>
            <person name="Gharbi K."/>
            <person name="Hall N."/>
            <person name="Watson M."/>
            <person name="Adriaenssens E.M."/>
            <person name="Foster-Nyarko E."/>
            <person name="Jarju S."/>
            <person name="Secka A."/>
            <person name="Antonio M."/>
            <person name="Oren A."/>
            <person name="Chaudhuri R.R."/>
            <person name="La Ragione R."/>
            <person name="Hildebrand F."/>
            <person name="Pallen M.J."/>
        </authorList>
    </citation>
    <scope>NUCLEOTIDE SEQUENCE</scope>
    <source>
        <strain evidence="17">CHK187-5294</strain>
    </source>
</reference>
<dbReference type="GO" id="GO:0005524">
    <property type="term" value="F:ATP binding"/>
    <property type="evidence" value="ECO:0007669"/>
    <property type="project" value="UniProtKB-KW"/>
</dbReference>